<evidence type="ECO:0000256" key="5">
    <source>
        <dbReference type="ARBA" id="ARBA00022801"/>
    </source>
</evidence>
<gene>
    <name evidence="12" type="primary">LOC113400223</name>
</gene>
<dbReference type="GO" id="GO:0070336">
    <property type="term" value="F:flap-structured DNA binding"/>
    <property type="evidence" value="ECO:0007669"/>
    <property type="project" value="TreeGrafter"/>
</dbReference>
<dbReference type="GO" id="GO:0036297">
    <property type="term" value="P:interstrand cross-link repair"/>
    <property type="evidence" value="ECO:0007669"/>
    <property type="project" value="InterPro"/>
</dbReference>
<evidence type="ECO:0000256" key="3">
    <source>
        <dbReference type="ARBA" id="ARBA00022722"/>
    </source>
</evidence>
<dbReference type="GO" id="GO:0046872">
    <property type="term" value="F:metal ion binding"/>
    <property type="evidence" value="ECO:0007669"/>
    <property type="project" value="UniProtKB-KW"/>
</dbReference>
<comment type="function">
    <text evidence="8">Nuclease required for the repair of DNA interstrand cross-links (ICL). Acts as a 5'-3' exonuclease that anchors at a cut end of DNA and cleaves DNA successively at every third nucleotide, allowing to excise an ICL from one strand through flanking incisions.</text>
</comment>
<keyword evidence="11" id="KW-1185">Reference proteome</keyword>
<evidence type="ECO:0000313" key="12">
    <source>
        <dbReference type="RefSeq" id="XP_026495511.2"/>
    </source>
</evidence>
<comment type="subcellular location">
    <subcellularLocation>
        <location evidence="8">Nucleus</location>
    </subcellularLocation>
</comment>
<accession>A0A8B8IHG2</accession>
<feature type="region of interest" description="Disordered" evidence="9">
    <location>
        <begin position="74"/>
        <end position="128"/>
    </location>
</feature>
<comment type="catalytic activity">
    <reaction evidence="1 8">
        <text>Hydrolytically removes 5'-nucleotides successively from the 3'-hydroxy termini of 3'-hydroxy-terminated oligonucleotides.</text>
        <dbReference type="EC" id="3.1.4.1"/>
    </reaction>
</comment>
<dbReference type="InterPro" id="IPR011856">
    <property type="entry name" value="tRNA_endonuc-like_dom_sf"/>
</dbReference>
<keyword evidence="4 8" id="KW-0479">Metal-binding</keyword>
<dbReference type="GO" id="GO:0005634">
    <property type="term" value="C:nucleus"/>
    <property type="evidence" value="ECO:0007669"/>
    <property type="project" value="UniProtKB-SubCell"/>
</dbReference>
<reference evidence="12" key="1">
    <citation type="submission" date="2025-08" db="UniProtKB">
        <authorList>
            <consortium name="RefSeq"/>
        </authorList>
    </citation>
    <scope>IDENTIFICATION</scope>
    <source>
        <tissue evidence="12">Whole body</tissue>
    </source>
</reference>
<comment type="cofactor">
    <cofactor evidence="8">
        <name>Mg(2+)</name>
        <dbReference type="ChEBI" id="CHEBI:18420"/>
    </cofactor>
    <cofactor evidence="8">
        <name>Mn(2+)</name>
        <dbReference type="ChEBI" id="CHEBI:29035"/>
    </cofactor>
</comment>
<evidence type="ECO:0000256" key="9">
    <source>
        <dbReference type="SAM" id="MobiDB-lite"/>
    </source>
</evidence>
<dbReference type="GO" id="GO:0004528">
    <property type="term" value="F:phosphodiesterase I activity"/>
    <property type="evidence" value="ECO:0007669"/>
    <property type="project" value="UniProtKB-EC"/>
</dbReference>
<dbReference type="GO" id="GO:0017108">
    <property type="term" value="F:5'-flap endonuclease activity"/>
    <property type="evidence" value="ECO:0007669"/>
    <property type="project" value="TreeGrafter"/>
</dbReference>
<proteinExistence type="inferred from homology"/>
<organism evidence="11 12">
    <name type="scientific">Vanessa tameamea</name>
    <name type="common">Kamehameha butterfly</name>
    <dbReference type="NCBI Taxonomy" id="334116"/>
    <lineage>
        <taxon>Eukaryota</taxon>
        <taxon>Metazoa</taxon>
        <taxon>Ecdysozoa</taxon>
        <taxon>Arthropoda</taxon>
        <taxon>Hexapoda</taxon>
        <taxon>Insecta</taxon>
        <taxon>Pterygota</taxon>
        <taxon>Neoptera</taxon>
        <taxon>Endopterygota</taxon>
        <taxon>Lepidoptera</taxon>
        <taxon>Glossata</taxon>
        <taxon>Ditrysia</taxon>
        <taxon>Papilionoidea</taxon>
        <taxon>Nymphalidae</taxon>
        <taxon>Nymphalinae</taxon>
        <taxon>Vanessa</taxon>
    </lineage>
</organism>
<dbReference type="PANTHER" id="PTHR15749:SF4">
    <property type="entry name" value="FANCONI-ASSOCIATED NUCLEASE 1"/>
    <property type="match status" value="1"/>
</dbReference>
<evidence type="ECO:0000256" key="8">
    <source>
        <dbReference type="RuleBase" id="RU365033"/>
    </source>
</evidence>
<feature type="compositionally biased region" description="Basic residues" evidence="9">
    <location>
        <begin position="117"/>
        <end position="128"/>
    </location>
</feature>
<keyword evidence="8" id="KW-0539">Nucleus</keyword>
<dbReference type="SMART" id="SM00990">
    <property type="entry name" value="VRR_NUC"/>
    <property type="match status" value="1"/>
</dbReference>
<dbReference type="InterPro" id="IPR049126">
    <property type="entry name" value="FAN1-like_TPR"/>
</dbReference>
<sequence>MDINRKKKCNLSITKTPIKLPKLTLENEHVVDLISDDDDEGSISSKTCELNQSQTSSSESTLIYTPEMLHKSPVNQSPFEEISNKSSMSPSSDHKSLNKSSPSFRSPSTSHKYFSPTKKRSIKVRTPTKAKRNLSDIISKCDKQNIFNNEEFLQASKNLDDLTIFLLKIIYQFLCDDNLKPLLEESSCSLLSRAMKVKKPGMRLVCRLYWQQEGWRRWDKVKKIMIGKFKVDDPTLHEAVNSLIESGFITVANSNNGEEICFDKLLKMLKQDELKLICKEFKIKTTKKDDAVQSLKNFCYQKTNITNYFVGSKSTNETRVLNLLRSKVGPCYKLSDEARNTLKELYILMYLGMDYSIIKEKRLELMLLNDKTKRETFPIDKDMEIDNASLVFKNREQFLSYVNAGVLYEDIEEATDLSEKCEKIKRVYDLYNEMGKEELMSYIKLPVWLRRYTPAYIYVKILEAGIQELKKSKVEKNILLAVDILSKLLKQTAFREHKRAEWYSEKALILDKLLLLPEKAAEVLLEGFNSNLPEKYLDFIRPRAKLLAKRQTNPISSALKVQLLSRADKYDILEKNIKAVHIYKQPMYNGGRGKIKFETRTADGMLVQEAEEYCKYHYIQEGKYTHGGHWEGKIVTTIFFLLFWDIIYAQLEGIRGIFLSHYQTYPLDMFCEDFYNNRKALIEKRLKEIEESTTEEILTKIETAWESRPETEQSGVQSGAGGEAARAACARLAPARVARVCARLAADFAHAHSGFPDLTLWNERTGEIAFVEVKTDSDKPSMKQIQWMHYMQQHGIDTEFCYVGVHTGRARSRNTQELEEH</sequence>
<keyword evidence="8" id="KW-0234">DNA repair</keyword>
<keyword evidence="7 8" id="KW-0464">Manganese</keyword>
<dbReference type="GeneID" id="113400223"/>
<keyword evidence="6 8" id="KW-0460">Magnesium</keyword>
<dbReference type="AlphaFoldDB" id="A0A8B8IHG2"/>
<dbReference type="PANTHER" id="PTHR15749">
    <property type="entry name" value="FANCONI-ASSOCIATED NUCLEASE 1"/>
    <property type="match status" value="1"/>
</dbReference>
<dbReference type="RefSeq" id="XP_026495511.2">
    <property type="nucleotide sequence ID" value="XM_026639726.2"/>
</dbReference>
<dbReference type="InterPro" id="IPR014883">
    <property type="entry name" value="VRR_NUC"/>
</dbReference>
<evidence type="ECO:0000256" key="7">
    <source>
        <dbReference type="ARBA" id="ARBA00023211"/>
    </source>
</evidence>
<keyword evidence="8" id="KW-0227">DNA damage</keyword>
<feature type="region of interest" description="Disordered" evidence="9">
    <location>
        <begin position="36"/>
        <end position="60"/>
    </location>
</feature>
<dbReference type="Gene3D" id="3.40.1350.10">
    <property type="match status" value="1"/>
</dbReference>
<evidence type="ECO:0000256" key="2">
    <source>
        <dbReference type="ARBA" id="ARBA00005533"/>
    </source>
</evidence>
<comment type="similarity">
    <text evidence="2 8">Belongs to the FAN1 family.</text>
</comment>
<keyword evidence="3 8" id="KW-0540">Nuclease</keyword>
<dbReference type="GO" id="GO:0008409">
    <property type="term" value="F:5'-3' exonuclease activity"/>
    <property type="evidence" value="ECO:0007669"/>
    <property type="project" value="TreeGrafter"/>
</dbReference>
<feature type="compositionally biased region" description="Low complexity" evidence="9">
    <location>
        <begin position="98"/>
        <end position="110"/>
    </location>
</feature>
<feature type="compositionally biased region" description="Polar residues" evidence="9">
    <location>
        <begin position="46"/>
        <end position="60"/>
    </location>
</feature>
<name>A0A8B8IHG2_VANTA</name>
<keyword evidence="5 8" id="KW-0378">Hydrolase</keyword>
<feature type="domain" description="VRR-NUC" evidence="10">
    <location>
        <begin position="689"/>
        <end position="805"/>
    </location>
</feature>
<evidence type="ECO:0000256" key="4">
    <source>
        <dbReference type="ARBA" id="ARBA00022723"/>
    </source>
</evidence>
<evidence type="ECO:0000256" key="1">
    <source>
        <dbReference type="ARBA" id="ARBA00000983"/>
    </source>
</evidence>
<evidence type="ECO:0000259" key="10">
    <source>
        <dbReference type="SMART" id="SM00990"/>
    </source>
</evidence>
<evidence type="ECO:0000313" key="11">
    <source>
        <dbReference type="Proteomes" id="UP001652626"/>
    </source>
</evidence>
<dbReference type="Proteomes" id="UP001652626">
    <property type="component" value="Chromosome 18"/>
</dbReference>
<dbReference type="EC" id="3.1.4.1" evidence="8"/>
<dbReference type="Pfam" id="PF08774">
    <property type="entry name" value="VRR_NUC"/>
    <property type="match status" value="1"/>
</dbReference>
<dbReference type="InterPro" id="IPR033315">
    <property type="entry name" value="Fan1-like"/>
</dbReference>
<dbReference type="CDD" id="cd22326">
    <property type="entry name" value="FAN1-like"/>
    <property type="match status" value="1"/>
</dbReference>
<dbReference type="Pfam" id="PF21170">
    <property type="entry name" value="FAN1_TPR"/>
    <property type="match status" value="1"/>
</dbReference>
<dbReference type="InterPro" id="IPR049132">
    <property type="entry name" value="FAN1-like_euk"/>
</dbReference>
<protein>
    <recommendedName>
        <fullName evidence="8">Fanconi-associated nuclease</fullName>
        <ecNumber evidence="8">3.1.4.1</ecNumber>
    </recommendedName>
</protein>
<evidence type="ECO:0000256" key="6">
    <source>
        <dbReference type="ARBA" id="ARBA00022842"/>
    </source>
</evidence>